<name>A0A1H1HSI7_9ACTN</name>
<keyword evidence="2" id="KW-0472">Membrane</keyword>
<proteinExistence type="predicted"/>
<evidence type="ECO:0000256" key="2">
    <source>
        <dbReference type="SAM" id="Phobius"/>
    </source>
</evidence>
<keyword evidence="2" id="KW-0812">Transmembrane</keyword>
<feature type="region of interest" description="Disordered" evidence="1">
    <location>
        <begin position="145"/>
        <end position="171"/>
    </location>
</feature>
<feature type="transmembrane region" description="Helical" evidence="2">
    <location>
        <begin position="7"/>
        <end position="28"/>
    </location>
</feature>
<dbReference type="EMBL" id="FNLF01000002">
    <property type="protein sequence ID" value="SDR28475.1"/>
    <property type="molecule type" value="Genomic_DNA"/>
</dbReference>
<reference evidence="4" key="1">
    <citation type="submission" date="2016-10" db="EMBL/GenBank/DDBJ databases">
        <authorList>
            <person name="Varghese N."/>
            <person name="Submissions S."/>
        </authorList>
    </citation>
    <scope>NUCLEOTIDE SEQUENCE [LARGE SCALE GENOMIC DNA]</scope>
    <source>
        <strain evidence="4">DSM 44142</strain>
    </source>
</reference>
<dbReference type="OrthoDB" id="9901031at2"/>
<keyword evidence="4" id="KW-1185">Reference proteome</keyword>
<evidence type="ECO:0000313" key="4">
    <source>
        <dbReference type="Proteomes" id="UP000183053"/>
    </source>
</evidence>
<feature type="transmembrane region" description="Helical" evidence="2">
    <location>
        <begin position="40"/>
        <end position="60"/>
    </location>
</feature>
<accession>A0A1H1HSI7</accession>
<organism evidence="3 4">
    <name type="scientific">Tsukamurella pulmonis</name>
    <dbReference type="NCBI Taxonomy" id="47312"/>
    <lineage>
        <taxon>Bacteria</taxon>
        <taxon>Bacillati</taxon>
        <taxon>Actinomycetota</taxon>
        <taxon>Actinomycetes</taxon>
        <taxon>Mycobacteriales</taxon>
        <taxon>Tsukamurellaceae</taxon>
        <taxon>Tsukamurella</taxon>
    </lineage>
</organism>
<sequence length="186" mass="20931">MIAVRRDLVAISWVLPLLVLVNSVFLLRGTMLGVDEFDTTWPWMSGVILFGLWVSYLVVWFRRTRTFSWRLLSIPLIGVLALALAFTDTPRRIQWIYDEPRLTAAARQVLADPRIEFSDDGDRRVGTLRVLRTAKAGGAVRFAIPPTDTTTGASHLEYRPDGSEPSTGSGSVARRLSAQWWRVIGF</sequence>
<evidence type="ECO:0000313" key="3">
    <source>
        <dbReference type="EMBL" id="SDR28475.1"/>
    </source>
</evidence>
<protein>
    <submittedName>
        <fullName evidence="3">Uncharacterized protein</fullName>
    </submittedName>
</protein>
<dbReference type="STRING" id="47312.SAMN04489765_4550"/>
<gene>
    <name evidence="3" type="ORF">SAMN04489765_4550</name>
</gene>
<evidence type="ECO:0000256" key="1">
    <source>
        <dbReference type="SAM" id="MobiDB-lite"/>
    </source>
</evidence>
<keyword evidence="2" id="KW-1133">Transmembrane helix</keyword>
<dbReference type="AlphaFoldDB" id="A0A1H1HSI7"/>
<dbReference type="RefSeq" id="WP_068563876.1">
    <property type="nucleotide sequence ID" value="NZ_FNLF01000002.1"/>
</dbReference>
<feature type="transmembrane region" description="Helical" evidence="2">
    <location>
        <begin position="67"/>
        <end position="86"/>
    </location>
</feature>
<dbReference type="Proteomes" id="UP000183053">
    <property type="component" value="Unassembled WGS sequence"/>
</dbReference>